<dbReference type="PROSITE" id="PS51318">
    <property type="entry name" value="TAT"/>
    <property type="match status" value="1"/>
</dbReference>
<accession>A0A2T3W9M9</accession>
<name>A0A2T3W9M9_9DEIO</name>
<dbReference type="Proteomes" id="UP000240317">
    <property type="component" value="Unassembled WGS sequence"/>
</dbReference>
<organism evidence="1 2">
    <name type="scientific">Deinococcus arcticus</name>
    <dbReference type="NCBI Taxonomy" id="2136176"/>
    <lineage>
        <taxon>Bacteria</taxon>
        <taxon>Thermotogati</taxon>
        <taxon>Deinococcota</taxon>
        <taxon>Deinococci</taxon>
        <taxon>Deinococcales</taxon>
        <taxon>Deinococcaceae</taxon>
        <taxon>Deinococcus</taxon>
    </lineage>
</organism>
<evidence type="ECO:0008006" key="3">
    <source>
        <dbReference type="Google" id="ProtNLM"/>
    </source>
</evidence>
<evidence type="ECO:0000313" key="2">
    <source>
        <dbReference type="Proteomes" id="UP000240317"/>
    </source>
</evidence>
<dbReference type="AlphaFoldDB" id="A0A2T3W9M9"/>
<dbReference type="OrthoDB" id="64605at2"/>
<proteinExistence type="predicted"/>
<evidence type="ECO:0000313" key="1">
    <source>
        <dbReference type="EMBL" id="PTA68504.1"/>
    </source>
</evidence>
<dbReference type="EMBL" id="PYSV01000005">
    <property type="protein sequence ID" value="PTA68504.1"/>
    <property type="molecule type" value="Genomic_DNA"/>
</dbReference>
<dbReference type="InterPro" id="IPR028082">
    <property type="entry name" value="Peripla_BP_I"/>
</dbReference>
<protein>
    <recommendedName>
        <fullName evidence="3">Leucine-binding protein domain-containing protein</fullName>
    </recommendedName>
</protein>
<dbReference type="InterPro" id="IPR006311">
    <property type="entry name" value="TAT_signal"/>
</dbReference>
<dbReference type="RefSeq" id="WP_107137378.1">
    <property type="nucleotide sequence ID" value="NZ_PYSV01000005.1"/>
</dbReference>
<dbReference type="SUPFAM" id="SSF53822">
    <property type="entry name" value="Periplasmic binding protein-like I"/>
    <property type="match status" value="1"/>
</dbReference>
<sequence length="372" mass="37342">MSPTPSRRNLLKAVAALPALLGGAQAATIPARRLRVAALVPQHEALPGFTAAFLAGLETALLPGAALLVTRSGPRPTELRQAAGVALRAGPDVLVTLGDGVAELVATELPAGLPVIAAGPGAAPTRRPTRAGLLGASLHAWEGEWLMGQHLAPRRTPTFLLISALDSGYDLPFAFASGLEAGGGQLLGSAVLDPQLAGGALRAAVAAAQAAGARHLHLQDSAQVQTADVLRAARQLGLSVSVGSLGTGAAQVRSAAPSATPLPAALRRAAGALASHPAAALGHDVGTWLSRGAAQLPHLTPLGLTAALSTGPVRGLRGELLVTPDGLLRAPLVLETPGHAPQPLRRLPHTALNAQGLRSGHLYAFPHAGAPG</sequence>
<keyword evidence="2" id="KW-1185">Reference proteome</keyword>
<comment type="caution">
    <text evidence="1">The sequence shown here is derived from an EMBL/GenBank/DDBJ whole genome shotgun (WGS) entry which is preliminary data.</text>
</comment>
<gene>
    <name evidence="1" type="ORF">C8263_06805</name>
</gene>
<reference evidence="1 2" key="1">
    <citation type="submission" date="2018-03" db="EMBL/GenBank/DDBJ databases">
        <title>Draft genome of Deinococcus sp. OD32.</title>
        <authorList>
            <person name="Wang X.-P."/>
            <person name="Du Z.-J."/>
        </authorList>
    </citation>
    <scope>NUCLEOTIDE SEQUENCE [LARGE SCALE GENOMIC DNA]</scope>
    <source>
        <strain evidence="1 2">OD32</strain>
    </source>
</reference>